<dbReference type="EMBL" id="GGEC01065535">
    <property type="protein sequence ID" value="MBX46019.1"/>
    <property type="molecule type" value="Transcribed_RNA"/>
</dbReference>
<protein>
    <submittedName>
        <fullName evidence="1">Uncharacterized protein</fullName>
    </submittedName>
</protein>
<sequence length="26" mass="3134">MACHRYSSNNMDELLFLISLCYYQAF</sequence>
<organism evidence="1">
    <name type="scientific">Rhizophora mucronata</name>
    <name type="common">Asiatic mangrove</name>
    <dbReference type="NCBI Taxonomy" id="61149"/>
    <lineage>
        <taxon>Eukaryota</taxon>
        <taxon>Viridiplantae</taxon>
        <taxon>Streptophyta</taxon>
        <taxon>Embryophyta</taxon>
        <taxon>Tracheophyta</taxon>
        <taxon>Spermatophyta</taxon>
        <taxon>Magnoliopsida</taxon>
        <taxon>eudicotyledons</taxon>
        <taxon>Gunneridae</taxon>
        <taxon>Pentapetalae</taxon>
        <taxon>rosids</taxon>
        <taxon>fabids</taxon>
        <taxon>Malpighiales</taxon>
        <taxon>Rhizophoraceae</taxon>
        <taxon>Rhizophora</taxon>
    </lineage>
</organism>
<name>A0A2P2NU81_RHIMU</name>
<dbReference type="AlphaFoldDB" id="A0A2P2NU81"/>
<accession>A0A2P2NU81</accession>
<reference evidence="1" key="1">
    <citation type="submission" date="2018-02" db="EMBL/GenBank/DDBJ databases">
        <title>Rhizophora mucronata_Transcriptome.</title>
        <authorList>
            <person name="Meera S.P."/>
            <person name="Sreeshan A."/>
            <person name="Augustine A."/>
        </authorList>
    </citation>
    <scope>NUCLEOTIDE SEQUENCE</scope>
    <source>
        <tissue evidence="1">Leaf</tissue>
    </source>
</reference>
<proteinExistence type="predicted"/>
<evidence type="ECO:0000313" key="1">
    <source>
        <dbReference type="EMBL" id="MBX46019.1"/>
    </source>
</evidence>